<name>A0A7N0TKZ0_KALFE</name>
<dbReference type="SUPFAM" id="SSF57850">
    <property type="entry name" value="RING/U-box"/>
    <property type="match status" value="1"/>
</dbReference>
<dbReference type="Gramene" id="Kaladp0039s0520.1.v1.1">
    <property type="protein sequence ID" value="Kaladp0039s0520.1.v1.1.CDS.1"/>
    <property type="gene ID" value="Kaladp0039s0520.v1.1"/>
</dbReference>
<dbReference type="PANTHER" id="PTHR45969">
    <property type="entry name" value="RING ZINC FINGER PROTEIN-RELATED"/>
    <property type="match status" value="1"/>
</dbReference>
<accession>A0A7N0TKZ0</accession>
<evidence type="ECO:0000256" key="2">
    <source>
        <dbReference type="ARBA" id="ARBA00022771"/>
    </source>
</evidence>
<evidence type="ECO:0000256" key="3">
    <source>
        <dbReference type="ARBA" id="ARBA00022833"/>
    </source>
</evidence>
<evidence type="ECO:0000313" key="7">
    <source>
        <dbReference type="Proteomes" id="UP000594263"/>
    </source>
</evidence>
<evidence type="ECO:0000256" key="4">
    <source>
        <dbReference type="PROSITE-ProRule" id="PRU00175"/>
    </source>
</evidence>
<evidence type="ECO:0000313" key="6">
    <source>
        <dbReference type="EnsemblPlants" id="Kaladp0039s0520.1.v1.1.CDS.1"/>
    </source>
</evidence>
<feature type="domain" description="RING-type" evidence="5">
    <location>
        <begin position="82"/>
        <end position="124"/>
    </location>
</feature>
<dbReference type="GO" id="GO:0061630">
    <property type="term" value="F:ubiquitin protein ligase activity"/>
    <property type="evidence" value="ECO:0007669"/>
    <property type="project" value="TreeGrafter"/>
</dbReference>
<dbReference type="SMART" id="SM00184">
    <property type="entry name" value="RING"/>
    <property type="match status" value="1"/>
</dbReference>
<dbReference type="Pfam" id="PF13639">
    <property type="entry name" value="zf-RING_2"/>
    <property type="match status" value="1"/>
</dbReference>
<dbReference type="CDD" id="cd16473">
    <property type="entry name" value="RING-H2_RNF103"/>
    <property type="match status" value="1"/>
</dbReference>
<dbReference type="Gene3D" id="3.30.40.10">
    <property type="entry name" value="Zinc/RING finger domain, C3HC4 (zinc finger)"/>
    <property type="match status" value="1"/>
</dbReference>
<dbReference type="AlphaFoldDB" id="A0A7N0TKZ0"/>
<dbReference type="EnsemblPlants" id="Kaladp0039s0520.1.v1.1">
    <property type="protein sequence ID" value="Kaladp0039s0520.1.v1.1.CDS.1"/>
    <property type="gene ID" value="Kaladp0039s0520.v1.1"/>
</dbReference>
<dbReference type="InterPro" id="IPR001841">
    <property type="entry name" value="Znf_RING"/>
</dbReference>
<dbReference type="OMA" id="IAHGGCD"/>
<dbReference type="InterPro" id="IPR013083">
    <property type="entry name" value="Znf_RING/FYVE/PHD"/>
</dbReference>
<organism evidence="6 7">
    <name type="scientific">Kalanchoe fedtschenkoi</name>
    <name type="common">Lavender scallops</name>
    <name type="synonym">South American air plant</name>
    <dbReference type="NCBI Taxonomy" id="63787"/>
    <lineage>
        <taxon>Eukaryota</taxon>
        <taxon>Viridiplantae</taxon>
        <taxon>Streptophyta</taxon>
        <taxon>Embryophyta</taxon>
        <taxon>Tracheophyta</taxon>
        <taxon>Spermatophyta</taxon>
        <taxon>Magnoliopsida</taxon>
        <taxon>eudicotyledons</taxon>
        <taxon>Gunneridae</taxon>
        <taxon>Pentapetalae</taxon>
        <taxon>Saxifragales</taxon>
        <taxon>Crassulaceae</taxon>
        <taxon>Kalanchoe</taxon>
    </lineage>
</organism>
<keyword evidence="1" id="KW-0479">Metal-binding</keyword>
<evidence type="ECO:0000256" key="1">
    <source>
        <dbReference type="ARBA" id="ARBA00022723"/>
    </source>
</evidence>
<protein>
    <recommendedName>
        <fullName evidence="5">RING-type domain-containing protein</fullName>
    </recommendedName>
</protein>
<reference evidence="6" key="1">
    <citation type="submission" date="2021-01" db="UniProtKB">
        <authorList>
            <consortium name="EnsemblPlants"/>
        </authorList>
    </citation>
    <scope>IDENTIFICATION</scope>
</reference>
<proteinExistence type="predicted"/>
<dbReference type="GO" id="GO:0008270">
    <property type="term" value="F:zinc ion binding"/>
    <property type="evidence" value="ECO:0007669"/>
    <property type="project" value="UniProtKB-KW"/>
</dbReference>
<dbReference type="GO" id="GO:0016567">
    <property type="term" value="P:protein ubiquitination"/>
    <property type="evidence" value="ECO:0007669"/>
    <property type="project" value="TreeGrafter"/>
</dbReference>
<keyword evidence="7" id="KW-1185">Reference proteome</keyword>
<keyword evidence="2 4" id="KW-0863">Zinc-finger</keyword>
<evidence type="ECO:0000259" key="5">
    <source>
        <dbReference type="PROSITE" id="PS50089"/>
    </source>
</evidence>
<dbReference type="PROSITE" id="PS50089">
    <property type="entry name" value="ZF_RING_2"/>
    <property type="match status" value="1"/>
</dbReference>
<dbReference type="PANTHER" id="PTHR45969:SF5">
    <property type="entry name" value="E3 UBIQUITIN-PROTEIN LIGASE RHA2A"/>
    <property type="match status" value="1"/>
</dbReference>
<sequence>MGLQNELPDIAYDSLPILLLTIVAAAVRHLRDALSTFLHPVSELDEGLSDLINPSLANLIDLVEQLNMKPSWSNELSDEVDCVVCLCELKKGEGVRRLECRHVFHKKCLDVWLDQLHFTCPLCRSPIPPPPQAAVKVSN</sequence>
<keyword evidence="3" id="KW-0862">Zinc</keyword>
<dbReference type="Proteomes" id="UP000594263">
    <property type="component" value="Unplaced"/>
</dbReference>